<evidence type="ECO:0000259" key="2">
    <source>
        <dbReference type="Pfam" id="PF00534"/>
    </source>
</evidence>
<dbReference type="PANTHER" id="PTHR46401:SF2">
    <property type="entry name" value="GLYCOSYLTRANSFERASE WBBK-RELATED"/>
    <property type="match status" value="1"/>
</dbReference>
<evidence type="ECO:0000259" key="3">
    <source>
        <dbReference type="Pfam" id="PF13439"/>
    </source>
</evidence>
<reference evidence="7" key="3">
    <citation type="submission" date="2017-10" db="EMBL/GenBank/DDBJ databases">
        <authorList>
            <person name="Frank J."/>
        </authorList>
    </citation>
    <scope>NUCLEOTIDE SEQUENCE [LARGE SCALE GENOMIC DNA]</scope>
</reference>
<dbReference type="CAZy" id="GT4">
    <property type="family name" value="Glycosyltransferase Family 4"/>
</dbReference>
<dbReference type="EMBL" id="CP049055">
    <property type="protein sequence ID" value="QII13358.1"/>
    <property type="molecule type" value="Genomic_DNA"/>
</dbReference>
<dbReference type="SUPFAM" id="SSF53756">
    <property type="entry name" value="UDP-Glycosyltransferase/glycogen phosphorylase"/>
    <property type="match status" value="1"/>
</dbReference>
<dbReference type="Pfam" id="PF00534">
    <property type="entry name" value="Glycos_transf_1"/>
    <property type="match status" value="1"/>
</dbReference>
<keyword evidence="4" id="KW-0328">Glycosyltransferase</keyword>
<evidence type="ECO:0000313" key="8">
    <source>
        <dbReference type="Proteomes" id="UP000501926"/>
    </source>
</evidence>
<feature type="domain" description="Glycosyl transferase family 1" evidence="2">
    <location>
        <begin position="162"/>
        <end position="306"/>
    </location>
</feature>
<dbReference type="EC" id="2.4.-.-" evidence="4 5"/>
<dbReference type="OrthoDB" id="283384at2"/>
<organism evidence="4">
    <name type="scientific">Kuenenia stuttgartiensis</name>
    <dbReference type="NCBI Taxonomy" id="174633"/>
    <lineage>
        <taxon>Bacteria</taxon>
        <taxon>Pseudomonadati</taxon>
        <taxon>Planctomycetota</taxon>
        <taxon>Candidatus Brocadiia</taxon>
        <taxon>Candidatus Brocadiales</taxon>
        <taxon>Candidatus Brocadiaceae</taxon>
        <taxon>Candidatus Kuenenia</taxon>
    </lineage>
</organism>
<evidence type="ECO:0000313" key="6">
    <source>
        <dbReference type="EMBL" id="SOH05617.1"/>
    </source>
</evidence>
<reference evidence="4" key="1">
    <citation type="journal article" date="2006" name="Nature">
        <title>Deciphering the evolution and metabolism of an anammox bacterium from a community genome.</title>
        <authorList>
            <person name="Strous M."/>
            <person name="Pelletier E."/>
            <person name="Mangenot S."/>
            <person name="Rattei T."/>
            <person name="Lehner A."/>
            <person name="Taylor M.W."/>
            <person name="Horn M."/>
            <person name="Daims H."/>
            <person name="Bartol-Mavel D."/>
            <person name="Wincker P."/>
            <person name="Barbe V."/>
            <person name="Fonknechten N."/>
            <person name="Vallenet D."/>
            <person name="Segurens B."/>
            <person name="Schenowitz-Truong C."/>
            <person name="Medigue C."/>
            <person name="Collingro A."/>
            <person name="Snel B."/>
            <person name="Dutilh B.E."/>
            <person name="OpDenCamp H.J.M."/>
            <person name="vanDerDrift C."/>
            <person name="Cirpus I."/>
            <person name="vanDePas-Schoonen K.T."/>
            <person name="Harhangi H.R."/>
            <person name="vanNiftrik L."/>
            <person name="Schmid M."/>
            <person name="Keltjens J."/>
            <person name="vanDeVossenberg J."/>
            <person name="Kartal B."/>
            <person name="Meier H."/>
            <person name="Frishman D."/>
            <person name="Huynen M.A."/>
            <person name="Mewes H."/>
            <person name="Weissenbach J."/>
            <person name="Jetten M.S.M."/>
            <person name="Wagner M."/>
            <person name="LePaslier D."/>
        </authorList>
    </citation>
    <scope>NUCLEOTIDE SEQUENCE</scope>
</reference>
<dbReference type="Pfam" id="PF13439">
    <property type="entry name" value="Glyco_transf_4"/>
    <property type="match status" value="1"/>
</dbReference>
<gene>
    <name evidence="5" type="ORF">KsCSTR_39790</name>
    <name evidence="6" type="ORF">KSMBR1_3140</name>
    <name evidence="4" type="ORF">kustb0124</name>
</gene>
<evidence type="ECO:0000313" key="4">
    <source>
        <dbReference type="EMBL" id="CAJ70869.1"/>
    </source>
</evidence>
<keyword evidence="1 4" id="KW-0808">Transferase</keyword>
<feature type="domain" description="Glycosyltransferase subfamily 4-like N-terminal" evidence="3">
    <location>
        <begin position="66"/>
        <end position="151"/>
    </location>
</feature>
<dbReference type="GO" id="GO:0009103">
    <property type="term" value="P:lipopolysaccharide biosynthetic process"/>
    <property type="evidence" value="ECO:0007669"/>
    <property type="project" value="TreeGrafter"/>
</dbReference>
<reference evidence="6" key="4">
    <citation type="submission" date="2017-10" db="EMBL/GenBank/DDBJ databases">
        <authorList>
            <person name="Banno H."/>
            <person name="Chua N.-H."/>
        </authorList>
    </citation>
    <scope>NUCLEOTIDE SEQUENCE [LARGE SCALE GENOMIC DNA]</scope>
    <source>
        <strain evidence="6">Kuenenia_mbr1_ru-nijmegen</strain>
    </source>
</reference>
<protein>
    <submittedName>
        <fullName evidence="5">Putative glycosyl transferase family 1</fullName>
    </submittedName>
    <submittedName>
        <fullName evidence="4">Similar to glycosyl transferase family 1</fullName>
        <ecNumber evidence="4 5">2.4.-.-</ecNumber>
    </submittedName>
</protein>
<dbReference type="InterPro" id="IPR001296">
    <property type="entry name" value="Glyco_trans_1"/>
</dbReference>
<evidence type="ECO:0000313" key="5">
    <source>
        <dbReference type="EMBL" id="QII13358.1"/>
    </source>
</evidence>
<reference evidence="4" key="2">
    <citation type="submission" date="2006-01" db="EMBL/GenBank/DDBJ databases">
        <authorList>
            <person name="Genoscope"/>
        </authorList>
    </citation>
    <scope>NUCLEOTIDE SEQUENCE</scope>
</reference>
<dbReference type="CDD" id="cd03809">
    <property type="entry name" value="GT4_MtfB-like"/>
    <property type="match status" value="1"/>
</dbReference>
<name>Q1PUH4_KUEST</name>
<accession>Q1PUH4</accession>
<evidence type="ECO:0000313" key="7">
    <source>
        <dbReference type="Proteomes" id="UP000221734"/>
    </source>
</evidence>
<dbReference type="InterPro" id="IPR028098">
    <property type="entry name" value="Glyco_trans_4-like_N"/>
</dbReference>
<keyword evidence="7" id="KW-1185">Reference proteome</keyword>
<dbReference type="Proteomes" id="UP000501926">
    <property type="component" value="Chromosome"/>
</dbReference>
<dbReference type="AlphaFoldDB" id="Q1PUH4"/>
<dbReference type="EMBL" id="LT934425">
    <property type="protein sequence ID" value="SOH05617.1"/>
    <property type="molecule type" value="Genomic_DNA"/>
</dbReference>
<dbReference type="RefSeq" id="WP_099326165.1">
    <property type="nucleotide sequence ID" value="NZ_CP049055.1"/>
</dbReference>
<dbReference type="PANTHER" id="PTHR46401">
    <property type="entry name" value="GLYCOSYLTRANSFERASE WBBK-RELATED"/>
    <property type="match status" value="1"/>
</dbReference>
<dbReference type="Gene3D" id="3.40.50.2000">
    <property type="entry name" value="Glycogen Phosphorylase B"/>
    <property type="match status" value="2"/>
</dbReference>
<dbReference type="GO" id="GO:0016757">
    <property type="term" value="F:glycosyltransferase activity"/>
    <property type="evidence" value="ECO:0007669"/>
    <property type="project" value="UniProtKB-KW"/>
</dbReference>
<dbReference type="Proteomes" id="UP000221734">
    <property type="component" value="Chromosome Kuenenia_stuttgartiensis_MBR1"/>
</dbReference>
<dbReference type="KEGG" id="kst:KSMBR1_3140"/>
<proteinExistence type="predicted"/>
<reference evidence="5 8" key="5">
    <citation type="submission" date="2020-02" db="EMBL/GenBank/DDBJ databases">
        <title>Newly sequenced genome of strain CSTR1 showed variability in Candidatus Kuenenia stuttgartiensis genomes.</title>
        <authorList>
            <person name="Ding C."/>
            <person name="Adrian L."/>
        </authorList>
    </citation>
    <scope>NUCLEOTIDE SEQUENCE [LARGE SCALE GENOMIC DNA]</scope>
    <source>
        <strain evidence="5 8">CSTR1</strain>
    </source>
</reference>
<dbReference type="EMBL" id="CT573074">
    <property type="protein sequence ID" value="CAJ70869.1"/>
    <property type="molecule type" value="Genomic_DNA"/>
</dbReference>
<evidence type="ECO:0000256" key="1">
    <source>
        <dbReference type="ARBA" id="ARBA00022679"/>
    </source>
</evidence>
<sequence>MKISVLTRHKIPFSLETYRESIRRELSILGVEITPFTESGPAPENCDIIWEPGLAGNHTPPDIYKNSRTTIVATVHGAALFTMKWNEINTSFLQVIRCKLKNRITLSAWKWFREKTSAIITVSEFAVREVSHVFALPRGKIHPIYHGVDHETFHQNGDIAKVSEPYFLHVSQYSPKKNVDRIIRAYENLSNNRKPELIMIAPGYTKTIRVKGIRHIQEKCSPHELAKWYRGSIGFIFPSLHETFGMPVLEAMACGCPVITSNATACAEIANDAALLVNPRSEHDITHAMQRLREDVSLQDALRKKGLDHAQHFSWQKSAKEHLLVFEKVLKLK</sequence>